<dbReference type="PANTHER" id="PTHR24220">
    <property type="entry name" value="IMPORT ATP-BINDING PROTEIN"/>
    <property type="match status" value="1"/>
</dbReference>
<name>A0AA46BMD3_9MICO</name>
<dbReference type="InterPro" id="IPR017871">
    <property type="entry name" value="ABC_transporter-like_CS"/>
</dbReference>
<evidence type="ECO:0000256" key="2">
    <source>
        <dbReference type="ARBA" id="ARBA00022741"/>
    </source>
</evidence>
<comment type="subunit">
    <text evidence="5">Homodimer. Forms a membrane-associated complex with FtsX.</text>
</comment>
<dbReference type="AlphaFoldDB" id="A0AA46BMD3"/>
<sequence>MLWRVAGGFLFVSCSGRAGVVISFTDVVKTYRRGVKPALDGVSFEVGAGEFVFVVGASGSGKSTLIRLLLAEEKVSSGELSALGWDVVRLPRRRVPQLRRQIGVVFQDYRLLPDRDVQANVAYVLHVLGYNPADVDRLVPETLDVVGVGSLARRLPHELSGGEQQRVALARALVKRPSLLLADEPTGNLDPEATESIVELLGRVNAEGTTVLMATHDDRVVDMAGRRVIELCDGVVVRDEVGGRYRVVASGEGHGGELL</sequence>
<protein>
    <submittedName>
        <fullName evidence="7">Cell division ATP-binding protein FtsE</fullName>
    </submittedName>
</protein>
<dbReference type="InterPro" id="IPR003593">
    <property type="entry name" value="AAA+_ATPase"/>
</dbReference>
<evidence type="ECO:0000256" key="5">
    <source>
        <dbReference type="ARBA" id="ARBA00063837"/>
    </source>
</evidence>
<dbReference type="FunFam" id="3.40.50.300:FF:000056">
    <property type="entry name" value="Cell division ATP-binding protein FtsE"/>
    <property type="match status" value="1"/>
</dbReference>
<dbReference type="PROSITE" id="PS50893">
    <property type="entry name" value="ABC_TRANSPORTER_2"/>
    <property type="match status" value="1"/>
</dbReference>
<comment type="function">
    <text evidence="4">Part of the ABC transporter FtsEX involved in cellular division. Has ATPase activity.</text>
</comment>
<dbReference type="InterPro" id="IPR027417">
    <property type="entry name" value="P-loop_NTPase"/>
</dbReference>
<keyword evidence="7" id="KW-0132">Cell division</keyword>
<gene>
    <name evidence="7" type="primary">ftsE</name>
    <name evidence="7" type="ORF">NCTC7915_00704</name>
</gene>
<comment type="similarity">
    <text evidence="1">Belongs to the ABC transporter superfamily.</text>
</comment>
<dbReference type="GO" id="GO:0016887">
    <property type="term" value="F:ATP hydrolysis activity"/>
    <property type="evidence" value="ECO:0007669"/>
    <property type="project" value="InterPro"/>
</dbReference>
<reference evidence="7 8" key="1">
    <citation type="submission" date="2018-06" db="EMBL/GenBank/DDBJ databases">
        <authorList>
            <consortium name="Pathogen Informatics"/>
            <person name="Doyle S."/>
        </authorList>
    </citation>
    <scope>NUCLEOTIDE SEQUENCE [LARGE SCALE GENOMIC DNA]</scope>
    <source>
        <strain evidence="7 8">NCTC7915</strain>
    </source>
</reference>
<comment type="caution">
    <text evidence="7">The sequence shown here is derived from an EMBL/GenBank/DDBJ whole genome shotgun (WGS) entry which is preliminary data.</text>
</comment>
<dbReference type="EMBL" id="UFYA01000001">
    <property type="protein sequence ID" value="STD06898.1"/>
    <property type="molecule type" value="Genomic_DNA"/>
</dbReference>
<feature type="domain" description="ABC transporter" evidence="6">
    <location>
        <begin position="22"/>
        <end position="258"/>
    </location>
</feature>
<evidence type="ECO:0000256" key="1">
    <source>
        <dbReference type="ARBA" id="ARBA00005417"/>
    </source>
</evidence>
<dbReference type="InterPro" id="IPR015854">
    <property type="entry name" value="ABC_transpr_LolD-like"/>
</dbReference>
<keyword evidence="3 7" id="KW-0067">ATP-binding</keyword>
<dbReference type="SUPFAM" id="SSF52540">
    <property type="entry name" value="P-loop containing nucleoside triphosphate hydrolases"/>
    <property type="match status" value="1"/>
</dbReference>
<evidence type="ECO:0000256" key="3">
    <source>
        <dbReference type="ARBA" id="ARBA00022840"/>
    </source>
</evidence>
<dbReference type="Proteomes" id="UP000254118">
    <property type="component" value="Unassembled WGS sequence"/>
</dbReference>
<evidence type="ECO:0000313" key="7">
    <source>
        <dbReference type="EMBL" id="STD06898.1"/>
    </source>
</evidence>
<dbReference type="SMART" id="SM00382">
    <property type="entry name" value="AAA"/>
    <property type="match status" value="1"/>
</dbReference>
<dbReference type="GO" id="GO:0051301">
    <property type="term" value="P:cell division"/>
    <property type="evidence" value="ECO:0007669"/>
    <property type="project" value="UniProtKB-KW"/>
</dbReference>
<accession>A0AA46BMD3</accession>
<dbReference type="InterPro" id="IPR003439">
    <property type="entry name" value="ABC_transporter-like_ATP-bd"/>
</dbReference>
<dbReference type="GO" id="GO:0005524">
    <property type="term" value="F:ATP binding"/>
    <property type="evidence" value="ECO:0007669"/>
    <property type="project" value="UniProtKB-KW"/>
</dbReference>
<evidence type="ECO:0000313" key="8">
    <source>
        <dbReference type="Proteomes" id="UP000254118"/>
    </source>
</evidence>
<dbReference type="Pfam" id="PF00005">
    <property type="entry name" value="ABC_tran"/>
    <property type="match status" value="1"/>
</dbReference>
<dbReference type="PANTHER" id="PTHR24220:SF470">
    <property type="entry name" value="CELL DIVISION ATP-BINDING PROTEIN FTSE"/>
    <property type="match status" value="1"/>
</dbReference>
<organism evidence="7 8">
    <name type="scientific">Dermatophilus congolensis</name>
    <dbReference type="NCBI Taxonomy" id="1863"/>
    <lineage>
        <taxon>Bacteria</taxon>
        <taxon>Bacillati</taxon>
        <taxon>Actinomycetota</taxon>
        <taxon>Actinomycetes</taxon>
        <taxon>Micrococcales</taxon>
        <taxon>Dermatophilaceae</taxon>
        <taxon>Dermatophilus</taxon>
    </lineage>
</organism>
<evidence type="ECO:0000256" key="4">
    <source>
        <dbReference type="ARBA" id="ARBA00054718"/>
    </source>
</evidence>
<evidence type="ECO:0000259" key="6">
    <source>
        <dbReference type="PROSITE" id="PS50893"/>
    </source>
</evidence>
<dbReference type="PROSITE" id="PS00211">
    <property type="entry name" value="ABC_TRANSPORTER_1"/>
    <property type="match status" value="1"/>
</dbReference>
<keyword evidence="7" id="KW-0131">Cell cycle</keyword>
<dbReference type="GO" id="GO:0005886">
    <property type="term" value="C:plasma membrane"/>
    <property type="evidence" value="ECO:0007669"/>
    <property type="project" value="TreeGrafter"/>
</dbReference>
<dbReference type="GO" id="GO:0022857">
    <property type="term" value="F:transmembrane transporter activity"/>
    <property type="evidence" value="ECO:0007669"/>
    <property type="project" value="TreeGrafter"/>
</dbReference>
<dbReference type="Gene3D" id="3.40.50.300">
    <property type="entry name" value="P-loop containing nucleotide triphosphate hydrolases"/>
    <property type="match status" value="1"/>
</dbReference>
<keyword evidence="2" id="KW-0547">Nucleotide-binding</keyword>
<proteinExistence type="inferred from homology"/>